<dbReference type="PROSITE" id="PS50211">
    <property type="entry name" value="DENN"/>
    <property type="match status" value="1"/>
</dbReference>
<keyword evidence="1" id="KW-0732">Signal</keyword>
<proteinExistence type="predicted"/>
<accession>A0ABQ5JDM7</accession>
<dbReference type="InterPro" id="IPR043153">
    <property type="entry name" value="DENN_C"/>
</dbReference>
<dbReference type="EMBL" id="BQNB010021848">
    <property type="protein sequence ID" value="GJU10662.1"/>
    <property type="molecule type" value="Genomic_DNA"/>
</dbReference>
<evidence type="ECO:0000313" key="4">
    <source>
        <dbReference type="Proteomes" id="UP001151760"/>
    </source>
</evidence>
<sequence length="94" mass="10460">MKGVLSATVLSFIPMILPFEWQSLFLLVSHIFSDPSPPPEGGSHNPFKMVLPGKMFEFLDAPVPFVVGILHKPSDNKMKMSNNLVHVDLDDNQV</sequence>
<protein>
    <submittedName>
        <fullName evidence="3">UDENN domain protein</fullName>
    </submittedName>
</protein>
<reference evidence="3" key="2">
    <citation type="submission" date="2022-01" db="EMBL/GenBank/DDBJ databases">
        <authorList>
            <person name="Yamashiro T."/>
            <person name="Shiraishi A."/>
            <person name="Satake H."/>
            <person name="Nakayama K."/>
        </authorList>
    </citation>
    <scope>NUCLEOTIDE SEQUENCE</scope>
</reference>
<dbReference type="Pfam" id="PF02141">
    <property type="entry name" value="DENN"/>
    <property type="match status" value="1"/>
</dbReference>
<comment type="caution">
    <text evidence="3">The sequence shown here is derived from an EMBL/GenBank/DDBJ whole genome shotgun (WGS) entry which is preliminary data.</text>
</comment>
<reference evidence="3" key="1">
    <citation type="journal article" date="2022" name="Int. J. Mol. Sci.">
        <title>Draft Genome of Tanacetum Coccineum: Genomic Comparison of Closely Related Tanacetum-Family Plants.</title>
        <authorList>
            <person name="Yamashiro T."/>
            <person name="Shiraishi A."/>
            <person name="Nakayama K."/>
            <person name="Satake H."/>
        </authorList>
    </citation>
    <scope>NUCLEOTIDE SEQUENCE</scope>
</reference>
<organism evidence="3 4">
    <name type="scientific">Tanacetum coccineum</name>
    <dbReference type="NCBI Taxonomy" id="301880"/>
    <lineage>
        <taxon>Eukaryota</taxon>
        <taxon>Viridiplantae</taxon>
        <taxon>Streptophyta</taxon>
        <taxon>Embryophyta</taxon>
        <taxon>Tracheophyta</taxon>
        <taxon>Spermatophyta</taxon>
        <taxon>Magnoliopsida</taxon>
        <taxon>eudicotyledons</taxon>
        <taxon>Gunneridae</taxon>
        <taxon>Pentapetalae</taxon>
        <taxon>asterids</taxon>
        <taxon>campanulids</taxon>
        <taxon>Asterales</taxon>
        <taxon>Asteraceae</taxon>
        <taxon>Asteroideae</taxon>
        <taxon>Anthemideae</taxon>
        <taxon>Anthemidinae</taxon>
        <taxon>Tanacetum</taxon>
    </lineage>
</organism>
<dbReference type="PANTHER" id="PTHR15288">
    <property type="entry name" value="DENN DOMAIN-CONTAINING PROTEIN 2"/>
    <property type="match status" value="1"/>
</dbReference>
<keyword evidence="4" id="KW-1185">Reference proteome</keyword>
<feature type="domain" description="UDENN" evidence="2">
    <location>
        <begin position="1"/>
        <end position="94"/>
    </location>
</feature>
<evidence type="ECO:0000259" key="2">
    <source>
        <dbReference type="PROSITE" id="PS50211"/>
    </source>
</evidence>
<feature type="signal peptide" evidence="1">
    <location>
        <begin position="1"/>
        <end position="18"/>
    </location>
</feature>
<evidence type="ECO:0000256" key="1">
    <source>
        <dbReference type="SAM" id="SignalP"/>
    </source>
</evidence>
<dbReference type="Proteomes" id="UP001151760">
    <property type="component" value="Unassembled WGS sequence"/>
</dbReference>
<gene>
    <name evidence="3" type="ORF">Tco_1133058</name>
</gene>
<name>A0ABQ5JDM7_9ASTR</name>
<feature type="chain" id="PRO_5047008157" evidence="1">
    <location>
        <begin position="19"/>
        <end position="94"/>
    </location>
</feature>
<evidence type="ECO:0000313" key="3">
    <source>
        <dbReference type="EMBL" id="GJU10662.1"/>
    </source>
</evidence>
<dbReference type="InterPro" id="IPR051942">
    <property type="entry name" value="DENN_domain_containing_2"/>
</dbReference>
<dbReference type="Gene3D" id="3.40.50.11500">
    <property type="match status" value="1"/>
</dbReference>
<dbReference type="InterPro" id="IPR001194">
    <property type="entry name" value="cDENN_dom"/>
</dbReference>
<dbReference type="PANTHER" id="PTHR15288:SF0">
    <property type="entry name" value="UDENN DOMAIN-CONTAINING PROTEIN"/>
    <property type="match status" value="1"/>
</dbReference>
<dbReference type="InterPro" id="IPR037516">
    <property type="entry name" value="Tripartite_DENN"/>
</dbReference>